<evidence type="ECO:0000256" key="1">
    <source>
        <dbReference type="ARBA" id="ARBA00000085"/>
    </source>
</evidence>
<gene>
    <name evidence="14" type="ordered locus">Selin_2548</name>
</gene>
<feature type="domain" description="Histidine kinase" evidence="10">
    <location>
        <begin position="654"/>
        <end position="850"/>
    </location>
</feature>
<dbReference type="InterPro" id="IPR005467">
    <property type="entry name" value="His_kinase_dom"/>
</dbReference>
<dbReference type="PANTHER" id="PTHR41523">
    <property type="entry name" value="TWO-COMPONENT SYSTEM SENSOR PROTEIN"/>
    <property type="match status" value="1"/>
</dbReference>
<dbReference type="Pfam" id="PF00989">
    <property type="entry name" value="PAS"/>
    <property type="match status" value="1"/>
</dbReference>
<evidence type="ECO:0000259" key="10">
    <source>
        <dbReference type="PROSITE" id="PS50109"/>
    </source>
</evidence>
<dbReference type="Gene3D" id="3.30.565.10">
    <property type="entry name" value="Histidine kinase-like ATPase, C-terminal domain"/>
    <property type="match status" value="1"/>
</dbReference>
<dbReference type="Pfam" id="PF00072">
    <property type="entry name" value="Response_reg"/>
    <property type="match status" value="1"/>
</dbReference>
<keyword evidence="15" id="KW-1185">Reference proteome</keyword>
<feature type="domain" description="PAC" evidence="13">
    <location>
        <begin position="220"/>
        <end position="272"/>
    </location>
</feature>
<keyword evidence="6" id="KW-0418">Kinase</keyword>
<evidence type="ECO:0000313" key="15">
    <source>
        <dbReference type="Proteomes" id="UP000002572"/>
    </source>
</evidence>
<evidence type="ECO:0000256" key="8">
    <source>
        <dbReference type="ARBA" id="ARBA00023026"/>
    </source>
</evidence>
<dbReference type="InterPro" id="IPR001789">
    <property type="entry name" value="Sig_transdc_resp-reg_receiver"/>
</dbReference>
<dbReference type="CDD" id="cd00130">
    <property type="entry name" value="PAS"/>
    <property type="match status" value="4"/>
</dbReference>
<evidence type="ECO:0000256" key="5">
    <source>
        <dbReference type="ARBA" id="ARBA00022741"/>
    </source>
</evidence>
<accession>E6W5X5</accession>
<dbReference type="eggNOG" id="COG3852">
    <property type="taxonomic scope" value="Bacteria"/>
</dbReference>
<dbReference type="Pfam" id="PF13426">
    <property type="entry name" value="PAS_9"/>
    <property type="match status" value="1"/>
</dbReference>
<dbReference type="PROSITE" id="PS50112">
    <property type="entry name" value="PAS"/>
    <property type="match status" value="4"/>
</dbReference>
<dbReference type="KEGG" id="din:Selin_2548"/>
<evidence type="ECO:0000313" key="14">
    <source>
        <dbReference type="EMBL" id="ADU67260.1"/>
    </source>
</evidence>
<dbReference type="InterPro" id="IPR013656">
    <property type="entry name" value="PAS_4"/>
</dbReference>
<keyword evidence="4" id="KW-0808">Transferase</keyword>
<feature type="domain" description="Response regulatory" evidence="11">
    <location>
        <begin position="9"/>
        <end position="127"/>
    </location>
</feature>
<dbReference type="OrthoDB" id="9767435at2"/>
<dbReference type="SUPFAM" id="SSF55874">
    <property type="entry name" value="ATPase domain of HSP90 chaperone/DNA topoisomerase II/histidine kinase"/>
    <property type="match status" value="1"/>
</dbReference>
<dbReference type="eggNOG" id="COG3437">
    <property type="taxonomic scope" value="Bacteria"/>
</dbReference>
<dbReference type="Proteomes" id="UP000002572">
    <property type="component" value="Chromosome"/>
</dbReference>
<dbReference type="InParanoid" id="E6W5X5"/>
<dbReference type="SMART" id="SM00086">
    <property type="entry name" value="PAC"/>
    <property type="match status" value="4"/>
</dbReference>
<evidence type="ECO:0000256" key="2">
    <source>
        <dbReference type="ARBA" id="ARBA00012438"/>
    </source>
</evidence>
<feature type="domain" description="PAS" evidence="12">
    <location>
        <begin position="523"/>
        <end position="590"/>
    </location>
</feature>
<dbReference type="GO" id="GO:0004673">
    <property type="term" value="F:protein histidine kinase activity"/>
    <property type="evidence" value="ECO:0007669"/>
    <property type="project" value="UniProtKB-EC"/>
</dbReference>
<dbReference type="eggNOG" id="COG3829">
    <property type="taxonomic scope" value="Bacteria"/>
</dbReference>
<dbReference type="HOGENOM" id="CLU_000445_114_57_0"/>
<dbReference type="InterPro" id="IPR035965">
    <property type="entry name" value="PAS-like_dom_sf"/>
</dbReference>
<evidence type="ECO:0000259" key="12">
    <source>
        <dbReference type="PROSITE" id="PS50112"/>
    </source>
</evidence>
<protein>
    <recommendedName>
        <fullName evidence="2">histidine kinase</fullName>
        <ecNumber evidence="2">2.7.13.3</ecNumber>
    </recommendedName>
</protein>
<dbReference type="SMART" id="SM00448">
    <property type="entry name" value="REC"/>
    <property type="match status" value="1"/>
</dbReference>
<evidence type="ECO:0000256" key="4">
    <source>
        <dbReference type="ARBA" id="ARBA00022679"/>
    </source>
</evidence>
<dbReference type="STRING" id="653733.Selin_2548"/>
<dbReference type="NCBIfam" id="TIGR00229">
    <property type="entry name" value="sensory_box"/>
    <property type="match status" value="4"/>
</dbReference>
<dbReference type="PROSITE" id="PS50110">
    <property type="entry name" value="RESPONSE_REGULATORY"/>
    <property type="match status" value="1"/>
</dbReference>
<dbReference type="PANTHER" id="PTHR41523:SF8">
    <property type="entry name" value="ETHYLENE RESPONSE SENSOR PROTEIN"/>
    <property type="match status" value="1"/>
</dbReference>
<evidence type="ECO:0000256" key="9">
    <source>
        <dbReference type="PROSITE-ProRule" id="PRU00169"/>
    </source>
</evidence>
<dbReference type="Pfam" id="PF08448">
    <property type="entry name" value="PAS_4"/>
    <property type="match status" value="2"/>
</dbReference>
<reference evidence="14 15" key="1">
    <citation type="submission" date="2010-12" db="EMBL/GenBank/DDBJ databases">
        <title>Complete sequence of Desulfurispirillum indicum S5.</title>
        <authorList>
            <consortium name="US DOE Joint Genome Institute"/>
            <person name="Lucas S."/>
            <person name="Copeland A."/>
            <person name="Lapidus A."/>
            <person name="Cheng J.-F."/>
            <person name="Goodwin L."/>
            <person name="Pitluck S."/>
            <person name="Chertkov O."/>
            <person name="Held B."/>
            <person name="Detter J.C."/>
            <person name="Han C."/>
            <person name="Tapia R."/>
            <person name="Land M."/>
            <person name="Hauser L."/>
            <person name="Kyrpides N."/>
            <person name="Ivanova N."/>
            <person name="Mikhailova N."/>
            <person name="Haggblom M."/>
            <person name="Rauschenbach I."/>
            <person name="Bini E."/>
            <person name="Woyke T."/>
        </authorList>
    </citation>
    <scope>NUCLEOTIDE SEQUENCE [LARGE SCALE GENOMIC DNA]</scope>
    <source>
        <strain evidence="15">ATCC BAA-1389 / DSM 22839 / S5</strain>
    </source>
</reference>
<dbReference type="InterPro" id="IPR003594">
    <property type="entry name" value="HATPase_dom"/>
</dbReference>
<keyword evidence="8" id="KW-0843">Virulence</keyword>
<proteinExistence type="predicted"/>
<keyword evidence="3 9" id="KW-0597">Phosphoprotein</keyword>
<dbReference type="InterPro" id="IPR011495">
    <property type="entry name" value="Sig_transdc_His_kin_sub2_dim/P"/>
</dbReference>
<dbReference type="InterPro" id="IPR013767">
    <property type="entry name" value="PAS_fold"/>
</dbReference>
<dbReference type="RefSeq" id="WP_013507129.1">
    <property type="nucleotide sequence ID" value="NC_014836.1"/>
</dbReference>
<dbReference type="SMART" id="SM00091">
    <property type="entry name" value="PAS"/>
    <property type="match status" value="4"/>
</dbReference>
<feature type="domain" description="PAC" evidence="13">
    <location>
        <begin position="346"/>
        <end position="398"/>
    </location>
</feature>
<dbReference type="PROSITE" id="PS50113">
    <property type="entry name" value="PAC"/>
    <property type="match status" value="2"/>
</dbReference>
<keyword evidence="5" id="KW-0547">Nucleotide-binding</keyword>
<dbReference type="Pfam" id="PF07568">
    <property type="entry name" value="HisKA_2"/>
    <property type="match status" value="1"/>
</dbReference>
<dbReference type="GO" id="GO:0005524">
    <property type="term" value="F:ATP binding"/>
    <property type="evidence" value="ECO:0007669"/>
    <property type="project" value="UniProtKB-KW"/>
</dbReference>
<dbReference type="SUPFAM" id="SSF55785">
    <property type="entry name" value="PYP-like sensor domain (PAS domain)"/>
    <property type="match status" value="4"/>
</dbReference>
<keyword evidence="7" id="KW-0067">ATP-binding</keyword>
<dbReference type="GO" id="GO:0006355">
    <property type="term" value="P:regulation of DNA-templated transcription"/>
    <property type="evidence" value="ECO:0007669"/>
    <property type="project" value="InterPro"/>
</dbReference>
<dbReference type="SMART" id="SM00387">
    <property type="entry name" value="HATPase_c"/>
    <property type="match status" value="1"/>
</dbReference>
<dbReference type="GO" id="GO:0000160">
    <property type="term" value="P:phosphorelay signal transduction system"/>
    <property type="evidence" value="ECO:0007669"/>
    <property type="project" value="InterPro"/>
</dbReference>
<dbReference type="Gene3D" id="3.40.50.2300">
    <property type="match status" value="1"/>
</dbReference>
<feature type="domain" description="PAS" evidence="12">
    <location>
        <begin position="395"/>
        <end position="437"/>
    </location>
</feature>
<evidence type="ECO:0000256" key="6">
    <source>
        <dbReference type="ARBA" id="ARBA00022777"/>
    </source>
</evidence>
<dbReference type="eggNOG" id="COG3920">
    <property type="taxonomic scope" value="Bacteria"/>
</dbReference>
<feature type="domain" description="PAS" evidence="12">
    <location>
        <begin position="146"/>
        <end position="192"/>
    </location>
</feature>
<dbReference type="SUPFAM" id="SSF52172">
    <property type="entry name" value="CheY-like"/>
    <property type="match status" value="1"/>
</dbReference>
<feature type="modified residue" description="4-aspartylphosphate" evidence="9">
    <location>
        <position position="59"/>
    </location>
</feature>
<dbReference type="EC" id="2.7.13.3" evidence="2"/>
<dbReference type="InterPro" id="IPR000014">
    <property type="entry name" value="PAS"/>
</dbReference>
<dbReference type="Gene3D" id="3.30.450.20">
    <property type="entry name" value="PAS domain"/>
    <property type="match status" value="4"/>
</dbReference>
<comment type="catalytic activity">
    <reaction evidence="1">
        <text>ATP + protein L-histidine = ADP + protein N-phospho-L-histidine.</text>
        <dbReference type="EC" id="2.7.13.3"/>
    </reaction>
</comment>
<dbReference type="InterPro" id="IPR036890">
    <property type="entry name" value="HATPase_C_sf"/>
</dbReference>
<evidence type="ECO:0000256" key="3">
    <source>
        <dbReference type="ARBA" id="ARBA00022553"/>
    </source>
</evidence>
<dbReference type="PROSITE" id="PS50109">
    <property type="entry name" value="HIS_KIN"/>
    <property type="match status" value="1"/>
</dbReference>
<name>E6W5X5_DESIS</name>
<sequence length="850" mass="97234">MAPPQAGYTLLSVDDNSFNLFSLQALLEQLPQCRVINASSGQEALEILGREPVDLILLDIQMPVMNGFELAQHIKVLPQAMDVPIIFLTAFYKSEEFVRQGFDVGAVDYLTKPLDNQQLLNKVRMYLRLIEKERQLRQANTRLRRELEFNRQLMETIPLPLFLKDADGCYLEVNPAFEELVGRTMPELLGKTCREVIAAKWCKTCEDHDQRLLAGKDQTLSCEMQIQRGDGSWADVVFTKSRIEVHEDDFTGIVGVLTDVTERNRAQQEITTQKALLESLLDSIPDIIFIKDGDGSYLGCNRAFEQLVGAKRAEVVGKTDYDLFEQELAAEFHRQDRVMLEHGQARRHDDWVTYPDGRRAMMDTLKTPYCDEHGQMIGLIGVARDITEREQLRQQLEQLSFTLDNSVEAVLIHSIEGEFVYANRAASELYGYTVEELRRDVRLWHVDRQFNPENTRKRLLAVRNKGYFTQEVENCTRDGVVFPGEVRVQNMQYGDQELFLVFVRDLTQEKFARQRRRELLAKKTILENMNDAIFIHDVNGQILEVNENMLRMYGVSAEEALSFDIARDYSAPDNDFTLLPTMWQQVVQGEVRRFEWHARRPHDGSSFYVDVILRKISLDERDVILASVRDITEQKQLRDNTLASLKEKEMLLKEIHHRVKNNMQIVSSLLNLQSLHSSDDARVVEVLEECQSRIRSMALIHEKLYQSDTLARIDFAGYVRTLCQNLFRTYKANAQAISLEVDVADVTFSINTAIPLGLILNELISNALKHAFADREKGVLFIRLQPQSGGRYLLEVQDDGVGFPAGFLLQGQGSLGMELIHTLSEQLSGSVRLGNTHDSGGYVVVEFEEA</sequence>
<dbReference type="Pfam" id="PF02518">
    <property type="entry name" value="HATPase_c"/>
    <property type="match status" value="1"/>
</dbReference>
<dbReference type="InterPro" id="IPR000700">
    <property type="entry name" value="PAS-assoc_C"/>
</dbReference>
<organism evidence="14 15">
    <name type="scientific">Desulfurispirillum indicum (strain ATCC BAA-1389 / DSM 22839 / S5)</name>
    <dbReference type="NCBI Taxonomy" id="653733"/>
    <lineage>
        <taxon>Bacteria</taxon>
        <taxon>Pseudomonadati</taxon>
        <taxon>Chrysiogenota</taxon>
        <taxon>Chrysiogenia</taxon>
        <taxon>Chrysiogenales</taxon>
        <taxon>Chrysiogenaceae</taxon>
        <taxon>Desulfurispirillum</taxon>
    </lineage>
</organism>
<dbReference type="EMBL" id="CP002432">
    <property type="protein sequence ID" value="ADU67260.1"/>
    <property type="molecule type" value="Genomic_DNA"/>
</dbReference>
<feature type="domain" description="PAS" evidence="12">
    <location>
        <begin position="273"/>
        <end position="343"/>
    </location>
</feature>
<evidence type="ECO:0000259" key="13">
    <source>
        <dbReference type="PROSITE" id="PS50113"/>
    </source>
</evidence>
<dbReference type="AlphaFoldDB" id="E6W5X5"/>
<evidence type="ECO:0000256" key="7">
    <source>
        <dbReference type="ARBA" id="ARBA00022840"/>
    </source>
</evidence>
<evidence type="ECO:0000259" key="11">
    <source>
        <dbReference type="PROSITE" id="PS50110"/>
    </source>
</evidence>
<dbReference type="InterPro" id="IPR001610">
    <property type="entry name" value="PAC"/>
</dbReference>
<dbReference type="InterPro" id="IPR011006">
    <property type="entry name" value="CheY-like_superfamily"/>
</dbReference>